<dbReference type="EMBL" id="DTGT01000183">
    <property type="protein sequence ID" value="HGH60819.1"/>
    <property type="molecule type" value="Genomic_DNA"/>
</dbReference>
<reference evidence="3" key="1">
    <citation type="journal article" date="2020" name="mSystems">
        <title>Genome- and Community-Level Interaction Insights into Carbon Utilization and Element Cycling Functions of Hydrothermarchaeota in Hydrothermal Sediment.</title>
        <authorList>
            <person name="Zhou Z."/>
            <person name="Liu Y."/>
            <person name="Xu W."/>
            <person name="Pan J."/>
            <person name="Luo Z.H."/>
            <person name="Li M."/>
        </authorList>
    </citation>
    <scope>NUCLEOTIDE SEQUENCE [LARGE SCALE GENOMIC DNA]</scope>
    <source>
        <strain evidence="3">SpSt-769</strain>
    </source>
</reference>
<dbReference type="SUPFAM" id="SSF53955">
    <property type="entry name" value="Lysozyme-like"/>
    <property type="match status" value="1"/>
</dbReference>
<gene>
    <name evidence="3" type="ORF">ENV54_05915</name>
</gene>
<dbReference type="AlphaFoldDB" id="A0A7C4ARS1"/>
<proteinExistence type="predicted"/>
<sequence>MIRGVTLALGLYLAIATGSANAAPRYNPDALVICAQIISELTEGRLNTKDAEAISLAIAEAANKTFGSVTAGDMWLYMAIAYIESGFKVNVINYQNCRGMFQIHAPSWASKFGVRYAELLNPRTNAEIGIRVFKYYLGLYKHIIPTLSAYNSDHPRAATGYAYAVLNIRKKIMKRYIEIYRSLHESRRAMVID</sequence>
<evidence type="ECO:0000256" key="1">
    <source>
        <dbReference type="SAM" id="SignalP"/>
    </source>
</evidence>
<name>A0A7C4ARS1_9BACT</name>
<dbReference type="InterPro" id="IPR023346">
    <property type="entry name" value="Lysozyme-like_dom_sf"/>
</dbReference>
<dbReference type="Gene3D" id="1.10.530.10">
    <property type="match status" value="1"/>
</dbReference>
<dbReference type="Pfam" id="PF01464">
    <property type="entry name" value="SLT"/>
    <property type="match status" value="1"/>
</dbReference>
<evidence type="ECO:0000313" key="3">
    <source>
        <dbReference type="EMBL" id="HGH60819.1"/>
    </source>
</evidence>
<comment type="caution">
    <text evidence="3">The sequence shown here is derived from an EMBL/GenBank/DDBJ whole genome shotgun (WGS) entry which is preliminary data.</text>
</comment>
<feature type="chain" id="PRO_5027827366" description="Transglycosylase SLT domain-containing protein" evidence="1">
    <location>
        <begin position="23"/>
        <end position="193"/>
    </location>
</feature>
<protein>
    <recommendedName>
        <fullName evidence="2">Transglycosylase SLT domain-containing protein</fullName>
    </recommendedName>
</protein>
<accession>A0A7C4ARS1</accession>
<dbReference type="CDD" id="cd00254">
    <property type="entry name" value="LT-like"/>
    <property type="match status" value="1"/>
</dbReference>
<keyword evidence="1" id="KW-0732">Signal</keyword>
<organism evidence="3">
    <name type="scientific">Desulfomonile tiedjei</name>
    <dbReference type="NCBI Taxonomy" id="2358"/>
    <lineage>
        <taxon>Bacteria</taxon>
        <taxon>Pseudomonadati</taxon>
        <taxon>Thermodesulfobacteriota</taxon>
        <taxon>Desulfomonilia</taxon>
        <taxon>Desulfomonilales</taxon>
        <taxon>Desulfomonilaceae</taxon>
        <taxon>Desulfomonile</taxon>
    </lineage>
</organism>
<feature type="signal peptide" evidence="1">
    <location>
        <begin position="1"/>
        <end position="22"/>
    </location>
</feature>
<evidence type="ECO:0000259" key="2">
    <source>
        <dbReference type="Pfam" id="PF01464"/>
    </source>
</evidence>
<dbReference type="InterPro" id="IPR008258">
    <property type="entry name" value="Transglycosylase_SLT_dom_1"/>
</dbReference>
<feature type="domain" description="Transglycosylase SLT" evidence="2">
    <location>
        <begin position="76"/>
        <end position="152"/>
    </location>
</feature>